<evidence type="ECO:0000256" key="2">
    <source>
        <dbReference type="ARBA" id="ARBA00005731"/>
    </source>
</evidence>
<dbReference type="PANTHER" id="PTHR16119:SF17">
    <property type="entry name" value="TRANSMEMBRANE PROTEIN 144"/>
    <property type="match status" value="1"/>
</dbReference>
<evidence type="ECO:0000256" key="6">
    <source>
        <dbReference type="SAM" id="Phobius"/>
    </source>
</evidence>
<evidence type="ECO:0000256" key="4">
    <source>
        <dbReference type="ARBA" id="ARBA00022989"/>
    </source>
</evidence>
<keyword evidence="8" id="KW-1185">Reference proteome</keyword>
<proteinExistence type="inferred from homology"/>
<keyword evidence="3 6" id="KW-0812">Transmembrane</keyword>
<dbReference type="GO" id="GO:0016020">
    <property type="term" value="C:membrane"/>
    <property type="evidence" value="ECO:0007669"/>
    <property type="project" value="UniProtKB-SubCell"/>
</dbReference>
<keyword evidence="4 6" id="KW-1133">Transmembrane helix</keyword>
<evidence type="ECO:0000256" key="3">
    <source>
        <dbReference type="ARBA" id="ARBA00022692"/>
    </source>
</evidence>
<dbReference type="InterPro" id="IPR010651">
    <property type="entry name" value="Sugar_transport"/>
</dbReference>
<feature type="transmembrane region" description="Helical" evidence="6">
    <location>
        <begin position="304"/>
        <end position="323"/>
    </location>
</feature>
<reference evidence="7" key="1">
    <citation type="submission" date="2023-08" db="EMBL/GenBank/DDBJ databases">
        <authorList>
            <person name="Chen Y."/>
            <person name="Shah S."/>
            <person name="Dougan E. K."/>
            <person name="Thang M."/>
            <person name="Chan C."/>
        </authorList>
    </citation>
    <scope>NUCLEOTIDE SEQUENCE</scope>
</reference>
<keyword evidence="5 6" id="KW-0472">Membrane</keyword>
<evidence type="ECO:0000313" key="8">
    <source>
        <dbReference type="Proteomes" id="UP001178507"/>
    </source>
</evidence>
<feature type="transmembrane region" description="Helical" evidence="6">
    <location>
        <begin position="335"/>
        <end position="353"/>
    </location>
</feature>
<feature type="transmembrane region" description="Helical" evidence="6">
    <location>
        <begin position="592"/>
        <end position="612"/>
    </location>
</feature>
<dbReference type="EMBL" id="CAUJNA010003281">
    <property type="protein sequence ID" value="CAJ1397869.1"/>
    <property type="molecule type" value="Genomic_DNA"/>
</dbReference>
<dbReference type="Proteomes" id="UP001178507">
    <property type="component" value="Unassembled WGS sequence"/>
</dbReference>
<comment type="caution">
    <text evidence="7">The sequence shown here is derived from an EMBL/GenBank/DDBJ whole genome shotgun (WGS) entry which is preliminary data.</text>
</comment>
<organism evidence="7 8">
    <name type="scientific">Effrenium voratum</name>
    <dbReference type="NCBI Taxonomy" id="2562239"/>
    <lineage>
        <taxon>Eukaryota</taxon>
        <taxon>Sar</taxon>
        <taxon>Alveolata</taxon>
        <taxon>Dinophyceae</taxon>
        <taxon>Suessiales</taxon>
        <taxon>Symbiodiniaceae</taxon>
        <taxon>Effrenium</taxon>
    </lineage>
</organism>
<dbReference type="Pfam" id="PF07857">
    <property type="entry name" value="TMEM144"/>
    <property type="match status" value="2"/>
</dbReference>
<feature type="transmembrane region" description="Helical" evidence="6">
    <location>
        <begin position="505"/>
        <end position="525"/>
    </location>
</feature>
<evidence type="ECO:0000313" key="7">
    <source>
        <dbReference type="EMBL" id="CAJ1397869.1"/>
    </source>
</evidence>
<comment type="similarity">
    <text evidence="2">Belongs to the TMEM144 family.</text>
</comment>
<comment type="subcellular location">
    <subcellularLocation>
        <location evidence="1">Membrane</location>
        <topology evidence="1">Multi-pass membrane protein</topology>
    </subcellularLocation>
</comment>
<name>A0AA36J3J1_9DINO</name>
<evidence type="ECO:0000256" key="1">
    <source>
        <dbReference type="ARBA" id="ARBA00004141"/>
    </source>
</evidence>
<feature type="transmembrane region" description="Helical" evidence="6">
    <location>
        <begin position="564"/>
        <end position="583"/>
    </location>
</feature>
<gene>
    <name evidence="7" type="ORF">EVOR1521_LOCUS21797</name>
</gene>
<protein>
    <submittedName>
        <fullName evidence="7">Uncharacterized protein</fullName>
    </submittedName>
</protein>
<dbReference type="GO" id="GO:0015144">
    <property type="term" value="F:carbohydrate transmembrane transporter activity"/>
    <property type="evidence" value="ECO:0007669"/>
    <property type="project" value="InterPro"/>
</dbReference>
<feature type="transmembrane region" description="Helical" evidence="6">
    <location>
        <begin position="244"/>
        <end position="263"/>
    </location>
</feature>
<feature type="transmembrane region" description="Helical" evidence="6">
    <location>
        <begin position="537"/>
        <end position="558"/>
    </location>
</feature>
<evidence type="ECO:0000256" key="5">
    <source>
        <dbReference type="ARBA" id="ARBA00023136"/>
    </source>
</evidence>
<dbReference type="InterPro" id="IPR012435">
    <property type="entry name" value="TMEM144"/>
</dbReference>
<dbReference type="PANTHER" id="PTHR16119">
    <property type="entry name" value="TRANSMEMBRANE PROTEIN 144"/>
    <property type="match status" value="1"/>
</dbReference>
<sequence>MSCGRRDLGAFGAAAKSAAQLGAADCAWRAVWDLRLGPAAESQVRRKMLLLLASQCVECKAPTDFEHGILGARLCEGCERSFPHYALIRSSTAIKEYQLPLGALQQLPGLDGATGRVFLRRDVEALAARHHTQESLQQLRAKNDVGITASGRQRKKPDFRRQAASGMSRAREVRAVFQDTDPCCFEATALRRADHAIDPEGVLGACCARLAQQLPSVFSAGPSTALSDGYVPVKKYEIFDGVTFQWFMCGGILLVGFLSSLIFGSFGMADEKECLLIIAGGALWALSNYLVLPLVKLLGIGLGFSLYHFVNLVVGYVIGRFGIFDMEPLKGNTQICDVGCGLVLCSFFLMVFVEEAEQRETGTELDQAYRDKYARWREEHVNKPNQPSVIEATGSVLVSYSTAEAGGQLHSVGGFSVLQPPKLPSAPSAPRVEGEAAPDAAGGLDMEALRAEMRSDAPHSSSAVESFLHAAAGSEPPTAAGVPASLYNERHKGAPATDVVFPQCLGIYACSSAIYLVYAGVAKMAGWRVPHSPIRPAYASGCIWAIGFTFMICGISSLGFSVGYTLDAVGPIVVASLLSIFVFKEITDKFQLLLYGIAFTLQLVGVVMMSAGGEH</sequence>
<feature type="transmembrane region" description="Helical" evidence="6">
    <location>
        <begin position="275"/>
        <end position="292"/>
    </location>
</feature>
<dbReference type="AlphaFoldDB" id="A0AA36J3J1"/>
<accession>A0AA36J3J1</accession>